<sequence>MTKTELINSIAEKANCTKKDAAAALEATLSSIQETLEGGEKVSITGFGTFEVRERGEKTCINPKTKTKMVCPPCKAPAFKAGRGLKEAVNAPKKKSKKK</sequence>
<protein>
    <submittedName>
        <fullName evidence="5">DNA-binding protein HU-beta</fullName>
    </submittedName>
</protein>
<dbReference type="PRINTS" id="PR01727">
    <property type="entry name" value="DNABINDINGHU"/>
</dbReference>
<dbReference type="GO" id="GO:0030261">
    <property type="term" value="P:chromosome condensation"/>
    <property type="evidence" value="ECO:0007669"/>
    <property type="project" value="UniProtKB-KW"/>
</dbReference>
<evidence type="ECO:0000256" key="3">
    <source>
        <dbReference type="ARBA" id="ARBA00023125"/>
    </source>
</evidence>
<dbReference type="InterPro" id="IPR000119">
    <property type="entry name" value="Hist_DNA-bd"/>
</dbReference>
<organism evidence="5 6">
    <name type="scientific">Ruminococcus flavefaciens</name>
    <dbReference type="NCBI Taxonomy" id="1265"/>
    <lineage>
        <taxon>Bacteria</taxon>
        <taxon>Bacillati</taxon>
        <taxon>Bacillota</taxon>
        <taxon>Clostridia</taxon>
        <taxon>Eubacteriales</taxon>
        <taxon>Oscillospiraceae</taxon>
        <taxon>Ruminococcus</taxon>
    </lineage>
</organism>
<proteinExistence type="inferred from homology"/>
<dbReference type="Proteomes" id="UP000245720">
    <property type="component" value="Unassembled WGS sequence"/>
</dbReference>
<evidence type="ECO:0000256" key="2">
    <source>
        <dbReference type="ARBA" id="ARBA00023067"/>
    </source>
</evidence>
<keyword evidence="3 5" id="KW-0238">DNA-binding</keyword>
<dbReference type="CDD" id="cd13831">
    <property type="entry name" value="HU"/>
    <property type="match status" value="1"/>
</dbReference>
<comment type="similarity">
    <text evidence="1 4">Belongs to the bacterial histone-like protein family.</text>
</comment>
<dbReference type="Pfam" id="PF00216">
    <property type="entry name" value="Bac_DNA_binding"/>
    <property type="match status" value="1"/>
</dbReference>
<dbReference type="AlphaFoldDB" id="A0A315Y0C7"/>
<dbReference type="EMBL" id="QGDI01000006">
    <property type="protein sequence ID" value="PWJ12572.1"/>
    <property type="molecule type" value="Genomic_DNA"/>
</dbReference>
<dbReference type="PANTHER" id="PTHR33175:SF3">
    <property type="entry name" value="DNA-BINDING PROTEIN HU-BETA"/>
    <property type="match status" value="1"/>
</dbReference>
<dbReference type="GO" id="GO:0003677">
    <property type="term" value="F:DNA binding"/>
    <property type="evidence" value="ECO:0007669"/>
    <property type="project" value="UniProtKB-KW"/>
</dbReference>
<evidence type="ECO:0000313" key="6">
    <source>
        <dbReference type="Proteomes" id="UP000245720"/>
    </source>
</evidence>
<evidence type="ECO:0000313" key="5">
    <source>
        <dbReference type="EMBL" id="PWJ12572.1"/>
    </source>
</evidence>
<comment type="caution">
    <text evidence="5">The sequence shown here is derived from an EMBL/GenBank/DDBJ whole genome shotgun (WGS) entry which is preliminary data.</text>
</comment>
<dbReference type="SUPFAM" id="SSF47729">
    <property type="entry name" value="IHF-like DNA-binding proteins"/>
    <property type="match status" value="1"/>
</dbReference>
<dbReference type="RefSeq" id="WP_109726435.1">
    <property type="nucleotide sequence ID" value="NZ_CACVSX010000060.1"/>
</dbReference>
<name>A0A315Y0C7_RUMFL</name>
<dbReference type="OrthoDB" id="9799835at2"/>
<dbReference type="STRING" id="1265.SAMN02910280_2325"/>
<keyword evidence="2" id="KW-0226">DNA condensation</keyword>
<dbReference type="GO" id="GO:0030527">
    <property type="term" value="F:structural constituent of chromatin"/>
    <property type="evidence" value="ECO:0007669"/>
    <property type="project" value="InterPro"/>
</dbReference>
<evidence type="ECO:0000256" key="4">
    <source>
        <dbReference type="RuleBase" id="RU003939"/>
    </source>
</evidence>
<dbReference type="SMART" id="SM00411">
    <property type="entry name" value="BHL"/>
    <property type="match status" value="1"/>
</dbReference>
<evidence type="ECO:0000256" key="1">
    <source>
        <dbReference type="ARBA" id="ARBA00010529"/>
    </source>
</evidence>
<accession>A0A315Y0C7</accession>
<reference evidence="5 6" key="1">
    <citation type="submission" date="2018-05" db="EMBL/GenBank/DDBJ databases">
        <title>The Hungate 1000. A catalogue of reference genomes from the rumen microbiome.</title>
        <authorList>
            <person name="Kelly W."/>
        </authorList>
    </citation>
    <scope>NUCLEOTIDE SEQUENCE [LARGE SCALE GENOMIC DNA]</scope>
    <source>
        <strain evidence="5 6">SAb67</strain>
    </source>
</reference>
<dbReference type="InterPro" id="IPR010992">
    <property type="entry name" value="IHF-like_DNA-bd_dom_sf"/>
</dbReference>
<gene>
    <name evidence="5" type="ORF">IE37_01655</name>
</gene>
<dbReference type="Gene3D" id="4.10.520.10">
    <property type="entry name" value="IHF-like DNA-binding proteins"/>
    <property type="match status" value="1"/>
</dbReference>
<dbReference type="PANTHER" id="PTHR33175">
    <property type="entry name" value="DNA-BINDING PROTEIN HU"/>
    <property type="match status" value="1"/>
</dbReference>